<dbReference type="OrthoDB" id="9795766at2"/>
<dbReference type="Pfam" id="PF04014">
    <property type="entry name" value="MazE_antitoxin"/>
    <property type="match status" value="1"/>
</dbReference>
<evidence type="ECO:0000313" key="3">
    <source>
        <dbReference type="EMBL" id="BBF86863.1"/>
    </source>
</evidence>
<dbReference type="SMART" id="SM00966">
    <property type="entry name" value="SpoVT_AbrB"/>
    <property type="match status" value="1"/>
</dbReference>
<reference evidence="3 4" key="2">
    <citation type="journal article" date="2017" name="Genome Announc.">
        <title>Draft genome sequence of Aquitalea magnusonii strain H3, a plant growth-promoting bacterium of duckweed Lemna minor.</title>
        <authorList>
            <person name="Ishizawa H."/>
            <person name="Kuroda M."/>
            <person name="Ike M."/>
        </authorList>
    </citation>
    <scope>NUCLEOTIDE SEQUENCE [LARGE SCALE GENOMIC DNA]</scope>
    <source>
        <strain evidence="3 4">H3</strain>
    </source>
</reference>
<dbReference type="Proteomes" id="UP000198290">
    <property type="component" value="Chromosome"/>
</dbReference>
<keyword evidence="4" id="KW-1185">Reference proteome</keyword>
<dbReference type="InterPro" id="IPR007159">
    <property type="entry name" value="SpoVT-AbrB_dom"/>
</dbReference>
<dbReference type="EMBL" id="AP018823">
    <property type="protein sequence ID" value="BBF86863.1"/>
    <property type="molecule type" value="Genomic_DNA"/>
</dbReference>
<name>A0A3G9GJ25_9NEIS</name>
<dbReference type="SUPFAM" id="SSF89447">
    <property type="entry name" value="AbrB/MazE/MraZ-like"/>
    <property type="match status" value="1"/>
</dbReference>
<dbReference type="PROSITE" id="PS51740">
    <property type="entry name" value="SPOVT_ABRB"/>
    <property type="match status" value="1"/>
</dbReference>
<dbReference type="AlphaFoldDB" id="A0A3G9GJ25"/>
<reference evidence="4" key="3">
    <citation type="journal article" date="2017" name="Plant Physiol. Biochem.">
        <title>Differential oxidative and antioxidative response of duckweed Lemna minor toward plant growth promoting/inhibiting bacteria.</title>
        <authorList>
            <person name="Ishizawa H."/>
            <person name="Kuroda M."/>
            <person name="Morikawa M."/>
            <person name="Ike M."/>
        </authorList>
    </citation>
    <scope>NUCLEOTIDE SEQUENCE [LARGE SCALE GENOMIC DNA]</scope>
    <source>
        <strain evidence="4">H3</strain>
    </source>
</reference>
<proteinExistence type="predicted"/>
<evidence type="ECO:0000313" key="4">
    <source>
        <dbReference type="Proteomes" id="UP000198290"/>
    </source>
</evidence>
<protein>
    <submittedName>
        <fullName evidence="3">Transcriptional regulator AbrB</fullName>
    </submittedName>
</protein>
<reference evidence="4" key="1">
    <citation type="journal article" date="2017" name="Biotechnol. Biofuels">
        <title>Evaluation of environmental bacterial communities as a factor affecting the growth of duckweed Lemna minor.</title>
        <authorList>
            <person name="Ishizawa H."/>
            <person name="Kuroda M."/>
            <person name="Morikawa M."/>
            <person name="Ike M."/>
        </authorList>
    </citation>
    <scope>NUCLEOTIDE SEQUENCE [LARGE SCALE GENOMIC DNA]</scope>
    <source>
        <strain evidence="4">H3</strain>
    </source>
</reference>
<dbReference type="InterPro" id="IPR037914">
    <property type="entry name" value="SpoVT-AbrB_sf"/>
</dbReference>
<organism evidence="3 4">
    <name type="scientific">Aquitalea magnusonii</name>
    <dbReference type="NCBI Taxonomy" id="332411"/>
    <lineage>
        <taxon>Bacteria</taxon>
        <taxon>Pseudomonadati</taxon>
        <taxon>Pseudomonadota</taxon>
        <taxon>Betaproteobacteria</taxon>
        <taxon>Neisseriales</taxon>
        <taxon>Chromobacteriaceae</taxon>
        <taxon>Aquitalea</taxon>
    </lineage>
</organism>
<dbReference type="RefSeq" id="WP_089085816.1">
    <property type="nucleotide sequence ID" value="NZ_AP018823.1"/>
</dbReference>
<feature type="domain" description="SpoVT-AbrB" evidence="2">
    <location>
        <begin position="3"/>
        <end position="47"/>
    </location>
</feature>
<dbReference type="Gene3D" id="2.10.260.10">
    <property type="match status" value="1"/>
</dbReference>
<accession>A0A3G9GJ25</accession>
<evidence type="ECO:0000256" key="1">
    <source>
        <dbReference type="PROSITE-ProRule" id="PRU01076"/>
    </source>
</evidence>
<keyword evidence="1" id="KW-0238">DNA-binding</keyword>
<sequence>MKAMLRKMGNSQGIIIPKALITQFGFDGEVEMTVTPEGIMLAKPKEQVRAGWAAASQALAEAGDDGLVCPEFGNEGDEALTW</sequence>
<evidence type="ECO:0000259" key="2">
    <source>
        <dbReference type="PROSITE" id="PS51740"/>
    </source>
</evidence>
<dbReference type="KEGG" id="amah:DLM_3271"/>
<dbReference type="GO" id="GO:0003677">
    <property type="term" value="F:DNA binding"/>
    <property type="evidence" value="ECO:0007669"/>
    <property type="project" value="UniProtKB-UniRule"/>
</dbReference>
<gene>
    <name evidence="3" type="ORF">DLM_3271</name>
</gene>